<keyword evidence="3" id="KW-0285">Flavoprotein</keyword>
<evidence type="ECO:0000313" key="9">
    <source>
        <dbReference type="EMBL" id="VAW28443.1"/>
    </source>
</evidence>
<evidence type="ECO:0000259" key="6">
    <source>
        <dbReference type="Pfam" id="PF00441"/>
    </source>
</evidence>
<dbReference type="InterPro" id="IPR009075">
    <property type="entry name" value="AcylCo_DH/oxidase_C"/>
</dbReference>
<feature type="region of interest" description="Disordered" evidence="5">
    <location>
        <begin position="398"/>
        <end position="418"/>
    </location>
</feature>
<dbReference type="InterPro" id="IPR037069">
    <property type="entry name" value="AcylCoA_DH/ox_N_sf"/>
</dbReference>
<dbReference type="Gene3D" id="2.40.110.10">
    <property type="entry name" value="Butyryl-CoA Dehydrogenase, subunit A, domain 2"/>
    <property type="match status" value="1"/>
</dbReference>
<dbReference type="GO" id="GO:0003995">
    <property type="term" value="F:acyl-CoA dehydrogenase activity"/>
    <property type="evidence" value="ECO:0007669"/>
    <property type="project" value="InterPro"/>
</dbReference>
<dbReference type="CDD" id="cd00567">
    <property type="entry name" value="ACAD"/>
    <property type="match status" value="1"/>
</dbReference>
<evidence type="ECO:0000256" key="2">
    <source>
        <dbReference type="ARBA" id="ARBA00009347"/>
    </source>
</evidence>
<evidence type="ECO:0000256" key="4">
    <source>
        <dbReference type="ARBA" id="ARBA00022827"/>
    </source>
</evidence>
<reference evidence="9" key="1">
    <citation type="submission" date="2018-06" db="EMBL/GenBank/DDBJ databases">
        <authorList>
            <person name="Zhirakovskaya E."/>
        </authorList>
    </citation>
    <scope>NUCLEOTIDE SEQUENCE</scope>
</reference>
<dbReference type="InterPro" id="IPR013786">
    <property type="entry name" value="AcylCoA_DH/ox_N"/>
</dbReference>
<organism evidence="9">
    <name type="scientific">hydrothermal vent metagenome</name>
    <dbReference type="NCBI Taxonomy" id="652676"/>
    <lineage>
        <taxon>unclassified sequences</taxon>
        <taxon>metagenomes</taxon>
        <taxon>ecological metagenomes</taxon>
    </lineage>
</organism>
<dbReference type="EMBL" id="UOET01000240">
    <property type="protein sequence ID" value="VAW28443.1"/>
    <property type="molecule type" value="Genomic_DNA"/>
</dbReference>
<dbReference type="AlphaFoldDB" id="A0A3B0UJD6"/>
<name>A0A3B0UJD6_9ZZZZ</name>
<dbReference type="InterPro" id="IPR046373">
    <property type="entry name" value="Acyl-CoA_Oxase/DH_mid-dom_sf"/>
</dbReference>
<evidence type="ECO:0000259" key="7">
    <source>
        <dbReference type="Pfam" id="PF02770"/>
    </source>
</evidence>
<dbReference type="PANTHER" id="PTHR43884">
    <property type="entry name" value="ACYL-COA DEHYDROGENASE"/>
    <property type="match status" value="1"/>
</dbReference>
<dbReference type="Gene3D" id="1.20.140.10">
    <property type="entry name" value="Butyryl-CoA Dehydrogenase, subunit A, domain 3"/>
    <property type="match status" value="1"/>
</dbReference>
<accession>A0A3B0UJD6</accession>
<evidence type="ECO:0000256" key="3">
    <source>
        <dbReference type="ARBA" id="ARBA00022630"/>
    </source>
</evidence>
<dbReference type="InterPro" id="IPR006089">
    <property type="entry name" value="Acyl-CoA_DH_CS"/>
</dbReference>
<feature type="domain" description="Acyl-CoA oxidase/dehydrogenase middle" evidence="7">
    <location>
        <begin position="125"/>
        <end position="218"/>
    </location>
</feature>
<comment type="cofactor">
    <cofactor evidence="1">
        <name>FAD</name>
        <dbReference type="ChEBI" id="CHEBI:57692"/>
    </cofactor>
</comment>
<feature type="compositionally biased region" description="Basic and acidic residues" evidence="5">
    <location>
        <begin position="409"/>
        <end position="418"/>
    </location>
</feature>
<comment type="similarity">
    <text evidence="2">Belongs to the acyl-CoA dehydrogenase family.</text>
</comment>
<dbReference type="InterPro" id="IPR006091">
    <property type="entry name" value="Acyl-CoA_Oxase/DH_mid-dom"/>
</dbReference>
<dbReference type="InterPro" id="IPR036250">
    <property type="entry name" value="AcylCo_DH-like_C"/>
</dbReference>
<dbReference type="GO" id="GO:0050660">
    <property type="term" value="F:flavin adenine dinucleotide binding"/>
    <property type="evidence" value="ECO:0007669"/>
    <property type="project" value="InterPro"/>
</dbReference>
<dbReference type="SUPFAM" id="SSF47203">
    <property type="entry name" value="Acyl-CoA dehydrogenase C-terminal domain-like"/>
    <property type="match status" value="1"/>
</dbReference>
<gene>
    <name evidence="9" type="ORF">MNBD_BACTEROID07-923</name>
</gene>
<dbReference type="PROSITE" id="PS00072">
    <property type="entry name" value="ACYL_COA_DH_1"/>
    <property type="match status" value="1"/>
</dbReference>
<dbReference type="Pfam" id="PF00441">
    <property type="entry name" value="Acyl-CoA_dh_1"/>
    <property type="match status" value="1"/>
</dbReference>
<dbReference type="Pfam" id="PF02770">
    <property type="entry name" value="Acyl-CoA_dh_M"/>
    <property type="match status" value="1"/>
</dbReference>
<feature type="domain" description="Acyl-CoA dehydrogenase/oxidase N-terminal" evidence="8">
    <location>
        <begin position="8"/>
        <end position="120"/>
    </location>
</feature>
<proteinExistence type="inferred from homology"/>
<feature type="domain" description="Acyl-CoA dehydrogenase/oxidase C-terminal" evidence="6">
    <location>
        <begin position="234"/>
        <end position="382"/>
    </location>
</feature>
<protein>
    <submittedName>
        <fullName evidence="9">Acyl-CoA dehydrogenase</fullName>
    </submittedName>
</protein>
<dbReference type="Pfam" id="PF02771">
    <property type="entry name" value="Acyl-CoA_dh_N"/>
    <property type="match status" value="1"/>
</dbReference>
<dbReference type="PANTHER" id="PTHR43884:SF12">
    <property type="entry name" value="ISOVALERYL-COA DEHYDROGENASE, MITOCHONDRIAL-RELATED"/>
    <property type="match status" value="1"/>
</dbReference>
<evidence type="ECO:0000259" key="8">
    <source>
        <dbReference type="Pfam" id="PF02771"/>
    </source>
</evidence>
<evidence type="ECO:0000256" key="1">
    <source>
        <dbReference type="ARBA" id="ARBA00001974"/>
    </source>
</evidence>
<dbReference type="Gene3D" id="1.10.540.10">
    <property type="entry name" value="Acyl-CoA dehydrogenase/oxidase, N-terminal domain"/>
    <property type="match status" value="1"/>
</dbReference>
<evidence type="ECO:0000256" key="5">
    <source>
        <dbReference type="SAM" id="MobiDB-lite"/>
    </source>
</evidence>
<keyword evidence="4" id="KW-0274">FAD</keyword>
<sequence length="418" mass="46039">MSMDQLLTKEEIVLREKVQDFVKWVPRQLLLDMDADKIRYPMEFIREAGKRNLLGLRFDKKWGGSGMPWTSEMVALEETGVLGTSLGCLYSLFSIVGEALHVFGTEEQKRRFLIPMLKGEIGVAEGLTEPRGGSDFFAATTKAIRKGDVFYLSGQKRFVVGAEGADLMLVYAKVEGIDDPKKSMTAFLVERGPGVEVEHVYGLMGTRGGGTGRLVFKNAAVPVENVLGGEAGIGNGTRVFHQMMIPERLTSAGGAVGMARGAFEVAARYADKRKAFGRKIRAFEAVSAKVSDSLTLLDASRAINYMAAKTADAPVSAGQIRQVVSEAKKFSTESAWKVVNHAMQMMGGIGYTNVYPVEKMLRDVRLITIWTGTNEIMDLVIQHEFYKDFLTQKMKSRDTEADAEGADLPGEKIYNDEE</sequence>
<dbReference type="SUPFAM" id="SSF56645">
    <property type="entry name" value="Acyl-CoA dehydrogenase NM domain-like"/>
    <property type="match status" value="1"/>
</dbReference>
<dbReference type="InterPro" id="IPR009100">
    <property type="entry name" value="AcylCoA_DH/oxidase_NM_dom_sf"/>
</dbReference>